<sequence>MWITLQASYTLYINTNFLVSLDNLLHSQQVTIPLPQPQRAFKFKHKFSIVSSVRNGNNFSGFSNMPRICDDVWTFVLIDGFKKEDFNICSSNAKMITSCYVSGQLQEKEAHNFTQAFMSTLTYGKRKQTIIR</sequence>
<reference evidence="1" key="3">
    <citation type="submission" date="2025-09" db="UniProtKB">
        <authorList>
            <consortium name="Ensembl"/>
        </authorList>
    </citation>
    <scope>IDENTIFICATION</scope>
</reference>
<accession>A0AC11BZR7</accession>
<dbReference type="Ensembl" id="ENSOART00020026911.2">
    <property type="protein sequence ID" value="ENSOARP00020022329.2"/>
    <property type="gene ID" value="ENSOARG00020017515.2"/>
</dbReference>
<name>A0AC11BZR7_SHEEP</name>
<reference evidence="1" key="1">
    <citation type="submission" date="2020-11" db="EMBL/GenBank/DDBJ databases">
        <authorList>
            <person name="Davenport K.M."/>
            <person name="Bickhart D.M."/>
            <person name="Smith T.P.L."/>
            <person name="Murdoch B.M."/>
            <person name="Rosen B.D."/>
        </authorList>
    </citation>
    <scope>NUCLEOTIDE SEQUENCE [LARGE SCALE GENOMIC DNA]</scope>
    <source>
        <strain evidence="1">OAR_USU_Benz2616</strain>
    </source>
</reference>
<protein>
    <submittedName>
        <fullName evidence="1">Uncharacterized protein</fullName>
    </submittedName>
</protein>
<reference evidence="1" key="2">
    <citation type="submission" date="2025-08" db="UniProtKB">
        <authorList>
            <consortium name="Ensembl"/>
        </authorList>
    </citation>
    <scope>IDENTIFICATION</scope>
</reference>
<proteinExistence type="predicted"/>
<organism evidence="1">
    <name type="scientific">Ovis aries</name>
    <name type="common">Sheep</name>
    <dbReference type="NCBI Taxonomy" id="9940"/>
    <lineage>
        <taxon>Eukaryota</taxon>
        <taxon>Metazoa</taxon>
        <taxon>Chordata</taxon>
        <taxon>Craniata</taxon>
        <taxon>Vertebrata</taxon>
        <taxon>Euteleostomi</taxon>
        <taxon>Mammalia</taxon>
        <taxon>Eutheria</taxon>
        <taxon>Laurasiatheria</taxon>
        <taxon>Artiodactyla</taxon>
        <taxon>Ruminantia</taxon>
        <taxon>Pecora</taxon>
        <taxon>Bovidae</taxon>
        <taxon>Caprinae</taxon>
        <taxon>Ovis</taxon>
    </lineage>
</organism>
<evidence type="ECO:0000313" key="1">
    <source>
        <dbReference type="Ensembl" id="ENSOARP00020022329.2"/>
    </source>
</evidence>